<dbReference type="Gene3D" id="3.90.1580.10">
    <property type="entry name" value="paralog of FGE (formylglycine-generating enzyme)"/>
    <property type="match status" value="1"/>
</dbReference>
<proteinExistence type="predicted"/>
<dbReference type="PANTHER" id="PTHR45445">
    <property type="match status" value="1"/>
</dbReference>
<gene>
    <name evidence="3" type="ORF">HELGO_WM62421</name>
</gene>
<dbReference type="AlphaFoldDB" id="A0A6S6TJI1"/>
<dbReference type="Pfam" id="PF13847">
    <property type="entry name" value="Methyltransf_31"/>
    <property type="match status" value="1"/>
</dbReference>
<feature type="domain" description="Methyltransferase" evidence="2">
    <location>
        <begin position="218"/>
        <end position="277"/>
    </location>
</feature>
<evidence type="ECO:0000259" key="1">
    <source>
        <dbReference type="Pfam" id="PF03781"/>
    </source>
</evidence>
<evidence type="ECO:0000313" key="3">
    <source>
        <dbReference type="EMBL" id="CAA6815175.1"/>
    </source>
</evidence>
<organism evidence="3">
    <name type="scientific">uncultured Campylobacterales bacterium</name>
    <dbReference type="NCBI Taxonomy" id="352960"/>
    <lineage>
        <taxon>Bacteria</taxon>
        <taxon>Pseudomonadati</taxon>
        <taxon>Campylobacterota</taxon>
        <taxon>Epsilonproteobacteria</taxon>
        <taxon>Campylobacterales</taxon>
        <taxon>environmental samples</taxon>
    </lineage>
</organism>
<dbReference type="SUPFAM" id="SSF53335">
    <property type="entry name" value="S-adenosyl-L-methionine-dependent methyltransferases"/>
    <property type="match status" value="1"/>
</dbReference>
<reference evidence="3" key="1">
    <citation type="submission" date="2020-01" db="EMBL/GenBank/DDBJ databases">
        <authorList>
            <person name="Meier V. D."/>
            <person name="Meier V D."/>
        </authorList>
    </citation>
    <scope>NUCLEOTIDE SEQUENCE</scope>
    <source>
        <strain evidence="3">HLG_WM_MAG_12</strain>
    </source>
</reference>
<dbReference type="EC" id="1.4.1.13" evidence="3"/>
<evidence type="ECO:0000259" key="2">
    <source>
        <dbReference type="Pfam" id="PF13847"/>
    </source>
</evidence>
<dbReference type="InterPro" id="IPR042095">
    <property type="entry name" value="SUMF_sf"/>
</dbReference>
<dbReference type="NCBIfam" id="TIGR04345">
    <property type="entry name" value="ovoA_Cterm"/>
    <property type="match status" value="1"/>
</dbReference>
<dbReference type="InterPro" id="IPR025714">
    <property type="entry name" value="Methyltranfer_dom"/>
</dbReference>
<keyword evidence="3" id="KW-0560">Oxidoreductase</keyword>
<dbReference type="Gene3D" id="3.40.50.150">
    <property type="entry name" value="Vaccinia Virus protein VP39"/>
    <property type="match status" value="1"/>
</dbReference>
<dbReference type="CDD" id="cd02440">
    <property type="entry name" value="AdoMet_MTases"/>
    <property type="match status" value="1"/>
</dbReference>
<dbReference type="InterPro" id="IPR027625">
    <property type="entry name" value="OvoA_Cterm"/>
</dbReference>
<dbReference type="SUPFAM" id="SSF56436">
    <property type="entry name" value="C-type lectin-like"/>
    <property type="match status" value="1"/>
</dbReference>
<dbReference type="GO" id="GO:0004355">
    <property type="term" value="F:glutamate synthase (NADPH) activity"/>
    <property type="evidence" value="ECO:0007669"/>
    <property type="project" value="UniProtKB-EC"/>
</dbReference>
<dbReference type="Pfam" id="PF03781">
    <property type="entry name" value="FGE-sulfatase"/>
    <property type="match status" value="1"/>
</dbReference>
<dbReference type="InterPro" id="IPR029063">
    <property type="entry name" value="SAM-dependent_MTases_sf"/>
</dbReference>
<sequence>SEYQLRTMLELVPMMWSWPADVNCHEAEAFCKYKSEQTNQNISLPSEAQYMKIRELSEVQDEPEWEKANANINMEYFASSTPVDMFKHNDFYDVIGNVWQWTTTPISGYDGFKVHPIYDDFSVPTFDGKHNMIKGGSWSSTGNLATKQARYAFRKHFFQHAGLRYIIGKNNMKQQESNIYETDTLVSQYCAFQYGKEYFGVENFAKACARKAIKYSKNTKTALDLGCATGRASFELAQVFDEVTGIDFSARFIQVASKLADKETILYSECEQGDIITKNSCSLQSLGLETSNVKFWQGDACNLKPQFTGYDLLMATNLIDRLYKPYLFLDNVYKRVNDGGVLILTSPYTWLEEYTKKEYWIGGKVSNNKDIYAIDELKQILGKHFKLEHTEDVPFVIKETSRKYQHTISQMSVWTKI</sequence>
<feature type="domain" description="Sulfatase-modifying factor enzyme-like" evidence="1">
    <location>
        <begin position="22"/>
        <end position="157"/>
    </location>
</feature>
<dbReference type="PANTHER" id="PTHR45445:SF2">
    <property type="entry name" value="METHYLTRANSFERASE TYPE 11 DOMAIN-CONTAINING PROTEIN"/>
    <property type="match status" value="1"/>
</dbReference>
<name>A0A6S6TJI1_9BACT</name>
<feature type="non-terminal residue" evidence="3">
    <location>
        <position position="1"/>
    </location>
</feature>
<dbReference type="InterPro" id="IPR005532">
    <property type="entry name" value="SUMF_dom"/>
</dbReference>
<protein>
    <submittedName>
        <fullName evidence="3">Glutamate synthase [NADPH] large chain (EC)</fullName>
        <ecNumber evidence="3">1.4.1.13</ecNumber>
    </submittedName>
</protein>
<dbReference type="InterPro" id="IPR016187">
    <property type="entry name" value="CTDL_fold"/>
</dbReference>
<accession>A0A6S6TJI1</accession>
<dbReference type="EMBL" id="CACVAW010000065">
    <property type="protein sequence ID" value="CAA6815175.1"/>
    <property type="molecule type" value="Genomic_DNA"/>
</dbReference>